<protein>
    <recommendedName>
        <fullName evidence="1 2">EGF-like domain-containing protein</fullName>
    </recommendedName>
</protein>
<reference evidence="3 4" key="1">
    <citation type="submission" date="2019-10" db="EMBL/GenBank/DDBJ databases">
        <title>Assembly and Annotation for the nematode Trichostrongylus colubriformis.</title>
        <authorList>
            <person name="Martin J."/>
        </authorList>
    </citation>
    <scope>NUCLEOTIDE SEQUENCE [LARGE SCALE GENOMIC DNA]</scope>
    <source>
        <strain evidence="3">G859</strain>
        <tissue evidence="3">Whole worm</tissue>
    </source>
</reference>
<dbReference type="PROSITE" id="PS01186">
    <property type="entry name" value="EGF_2"/>
    <property type="match status" value="1"/>
</dbReference>
<proteinExistence type="predicted"/>
<dbReference type="SMART" id="SM00181">
    <property type="entry name" value="EGF"/>
    <property type="match status" value="1"/>
</dbReference>
<feature type="domain" description="EGF-like" evidence="1 2">
    <location>
        <begin position="354"/>
        <end position="365"/>
    </location>
</feature>
<dbReference type="Gene3D" id="2.10.25.10">
    <property type="entry name" value="Laminin"/>
    <property type="match status" value="1"/>
</dbReference>
<feature type="non-terminal residue" evidence="3">
    <location>
        <position position="396"/>
    </location>
</feature>
<evidence type="ECO:0000313" key="3">
    <source>
        <dbReference type="EMBL" id="KAK5968830.1"/>
    </source>
</evidence>
<evidence type="ECO:0000259" key="2">
    <source>
        <dbReference type="PROSITE" id="PS01186"/>
    </source>
</evidence>
<comment type="caution">
    <text evidence="3">The sequence shown here is derived from an EMBL/GenBank/DDBJ whole genome shotgun (WGS) entry which is preliminary data.</text>
</comment>
<name>A0AAN8FG98_TRICO</name>
<dbReference type="Proteomes" id="UP001331761">
    <property type="component" value="Unassembled WGS sequence"/>
</dbReference>
<dbReference type="PROSITE" id="PS00022">
    <property type="entry name" value="EGF_1"/>
    <property type="match status" value="1"/>
</dbReference>
<organism evidence="3 4">
    <name type="scientific">Trichostrongylus colubriformis</name>
    <name type="common">Black scour worm</name>
    <dbReference type="NCBI Taxonomy" id="6319"/>
    <lineage>
        <taxon>Eukaryota</taxon>
        <taxon>Metazoa</taxon>
        <taxon>Ecdysozoa</taxon>
        <taxon>Nematoda</taxon>
        <taxon>Chromadorea</taxon>
        <taxon>Rhabditida</taxon>
        <taxon>Rhabditina</taxon>
        <taxon>Rhabditomorpha</taxon>
        <taxon>Strongyloidea</taxon>
        <taxon>Trichostrongylidae</taxon>
        <taxon>Trichostrongylus</taxon>
    </lineage>
</organism>
<gene>
    <name evidence="3" type="ORF">GCK32_015961</name>
</gene>
<dbReference type="InterPro" id="IPR000742">
    <property type="entry name" value="EGF"/>
</dbReference>
<evidence type="ECO:0000259" key="1">
    <source>
        <dbReference type="PROSITE" id="PS00022"/>
    </source>
</evidence>
<keyword evidence="4" id="KW-1185">Reference proteome</keyword>
<dbReference type="EMBL" id="WIXE01020948">
    <property type="protein sequence ID" value="KAK5968830.1"/>
    <property type="molecule type" value="Genomic_DNA"/>
</dbReference>
<sequence length="396" mass="43263">MIPKDTNIHDENSTLSENAGAGTIVSSYEKEVFAEKNEQLSVDGKDIKVIGSRRISDDHMTIYAKSKFGRYLKSSKLQITASKTAPAPVFRSAIYALNVSDTMPVNTTIHDFGMSVPADCHLAIATGDSEKVFVEADFENAVVSRHLNTTVVFAGTPTELDLSALASGTKSQCASKESELLEISPDCHITVKQPIDMVVEALINGNSTEIKINTLQVSEELEQSALQVVLYAAPGGVANFFTELQRSYSDLTFYPLAIEIVDALHRNTLSLAVVDRNRRVIAVDDSRDILRSFFQKDDFPHALLQSMKTSLCDDVICSNGGRCRQLIELKNSSISFYGSESIWSVPNGVARTRCECASGYVGEYCEQVNRCDNVICPDGRCSTSGNCTSDCEVTCK</sequence>
<evidence type="ECO:0000313" key="4">
    <source>
        <dbReference type="Proteomes" id="UP001331761"/>
    </source>
</evidence>
<accession>A0AAN8FG98</accession>
<dbReference type="AlphaFoldDB" id="A0AAN8FG98"/>